<evidence type="ECO:0000259" key="2">
    <source>
        <dbReference type="Pfam" id="PF17171"/>
    </source>
</evidence>
<dbReference type="SFLD" id="SFLDG01180">
    <property type="entry name" value="SUF1"/>
    <property type="match status" value="1"/>
</dbReference>
<dbReference type="InterPro" id="IPR033468">
    <property type="entry name" value="Metaxin_GST"/>
</dbReference>
<reference evidence="4" key="1">
    <citation type="journal article" date="2012" name="Nature">
        <title>The oyster genome reveals stress adaptation and complexity of shell formation.</title>
        <authorList>
            <person name="Zhang G."/>
            <person name="Fang X."/>
            <person name="Guo X."/>
            <person name="Li L."/>
            <person name="Luo R."/>
            <person name="Xu F."/>
            <person name="Yang P."/>
            <person name="Zhang L."/>
            <person name="Wang X."/>
            <person name="Qi H."/>
            <person name="Xiong Z."/>
            <person name="Que H."/>
            <person name="Xie Y."/>
            <person name="Holland P.W."/>
            <person name="Paps J."/>
            <person name="Zhu Y."/>
            <person name="Wu F."/>
            <person name="Chen Y."/>
            <person name="Wang J."/>
            <person name="Peng C."/>
            <person name="Meng J."/>
            <person name="Yang L."/>
            <person name="Liu J."/>
            <person name="Wen B."/>
            <person name="Zhang N."/>
            <person name="Huang Z."/>
            <person name="Zhu Q."/>
            <person name="Feng Y."/>
            <person name="Mount A."/>
            <person name="Hedgecock D."/>
            <person name="Xu Z."/>
            <person name="Liu Y."/>
            <person name="Domazet-Loso T."/>
            <person name="Du Y."/>
            <person name="Sun X."/>
            <person name="Zhang S."/>
            <person name="Liu B."/>
            <person name="Cheng P."/>
            <person name="Jiang X."/>
            <person name="Li J."/>
            <person name="Fan D."/>
            <person name="Wang W."/>
            <person name="Fu W."/>
            <person name="Wang T."/>
            <person name="Wang B."/>
            <person name="Zhang J."/>
            <person name="Peng Z."/>
            <person name="Li Y."/>
            <person name="Li N."/>
            <person name="Wang J."/>
            <person name="Chen M."/>
            <person name="He Y."/>
            <person name="Tan F."/>
            <person name="Song X."/>
            <person name="Zheng Q."/>
            <person name="Huang R."/>
            <person name="Yang H."/>
            <person name="Du X."/>
            <person name="Chen L."/>
            <person name="Yang M."/>
            <person name="Gaffney P.M."/>
            <person name="Wang S."/>
            <person name="Luo L."/>
            <person name="She Z."/>
            <person name="Ming Y."/>
            <person name="Huang W."/>
            <person name="Zhang S."/>
            <person name="Huang B."/>
            <person name="Zhang Y."/>
            <person name="Qu T."/>
            <person name="Ni P."/>
            <person name="Miao G."/>
            <person name="Wang J."/>
            <person name="Wang Q."/>
            <person name="Steinberg C.E."/>
            <person name="Wang H."/>
            <person name="Li N."/>
            <person name="Qian L."/>
            <person name="Zhang G."/>
            <person name="Li Y."/>
            <person name="Yang H."/>
            <person name="Liu X."/>
            <person name="Wang J."/>
            <person name="Yin Y."/>
            <person name="Wang J."/>
        </authorList>
    </citation>
    <scope>NUCLEOTIDE SEQUENCE [LARGE SCALE GENOMIC DNA]</scope>
    <source>
        <strain evidence="4">05x7-T-G4-1.051#20</strain>
    </source>
</reference>
<evidence type="ECO:0008006" key="5">
    <source>
        <dbReference type="Google" id="ProtNLM"/>
    </source>
</evidence>
<dbReference type="FunCoup" id="K1PUW2">
    <property type="interactions" value="607"/>
</dbReference>
<dbReference type="InterPro" id="IPR012336">
    <property type="entry name" value="Thioredoxin-like_fold"/>
</dbReference>
<dbReference type="PANTHER" id="PTHR12289">
    <property type="entry name" value="METAXIN RELATED"/>
    <property type="match status" value="1"/>
</dbReference>
<evidence type="ECO:0000313" key="4">
    <source>
        <dbReference type="EMBL" id="EKC25518.1"/>
    </source>
</evidence>
<dbReference type="PANTHER" id="PTHR12289:SF41">
    <property type="entry name" value="FAILED AXON CONNECTIONS-RELATED"/>
    <property type="match status" value="1"/>
</dbReference>
<dbReference type="Gene3D" id="1.20.1050.10">
    <property type="match status" value="1"/>
</dbReference>
<feature type="domain" description="Thioredoxin-like fold" evidence="3">
    <location>
        <begin position="61"/>
        <end position="160"/>
    </location>
</feature>
<dbReference type="InterPro" id="IPR026928">
    <property type="entry name" value="FAX/IsoI-like"/>
</dbReference>
<accession>K1PUW2</accession>
<name>K1PUW2_MAGGI</name>
<sequence length="289" mass="33211">MEAIQNFLKTQYKEVSIAALCIVGAVLVIKRLKKREKKNYPPNTIIHHQVGRGPYAPSQSPFAVKLETYLRMAKVPFMTDILQTSRIWPVVASGLKTLEYNGQEVADSEFCIQFINKTFCIDLDKNFSGEEIAAGRAIQRMVDEHLYWTLALQRWVFDPKNGINSGRKRLGVPWLVFLLVRNNIKKQTYAQGVGRHTEKEVMQVMEEDLQTLSKLLGKKKYMLGEHASQTDCSVFAILSQIHWQDFGGAAKKVYKKYPNLSAYTERMKEEFWPDWDDCITRGGTRKAPK</sequence>
<feature type="domain" description="Metaxin glutathione S-transferase" evidence="2">
    <location>
        <begin position="206"/>
        <end position="267"/>
    </location>
</feature>
<dbReference type="SUPFAM" id="SSF47616">
    <property type="entry name" value="GST C-terminal domain-like"/>
    <property type="match status" value="1"/>
</dbReference>
<dbReference type="InterPro" id="IPR036282">
    <property type="entry name" value="Glutathione-S-Trfase_C_sf"/>
</dbReference>
<dbReference type="InterPro" id="IPR050931">
    <property type="entry name" value="Mito_Protein_Transport_Metaxin"/>
</dbReference>
<dbReference type="HOGENOM" id="CLU_044137_1_0_1"/>
<dbReference type="CDD" id="cd03193">
    <property type="entry name" value="GST_C_Metaxin"/>
    <property type="match status" value="1"/>
</dbReference>
<dbReference type="EMBL" id="JH818487">
    <property type="protein sequence ID" value="EKC25518.1"/>
    <property type="molecule type" value="Genomic_DNA"/>
</dbReference>
<dbReference type="Pfam" id="PF17172">
    <property type="entry name" value="GST_N_4"/>
    <property type="match status" value="1"/>
</dbReference>
<dbReference type="Pfam" id="PF17171">
    <property type="entry name" value="GST_C_6"/>
    <property type="match status" value="1"/>
</dbReference>
<protein>
    <recommendedName>
        <fullName evidence="5">Failed axon connections-like protein</fullName>
    </recommendedName>
</protein>
<dbReference type="AlphaFoldDB" id="K1PUW2"/>
<comment type="similarity">
    <text evidence="1">Belongs to the FAX family.</text>
</comment>
<dbReference type="InterPro" id="IPR040079">
    <property type="entry name" value="Glutathione_S-Trfase"/>
</dbReference>
<dbReference type="InParanoid" id="K1PUW2"/>
<evidence type="ECO:0000256" key="1">
    <source>
        <dbReference type="ARBA" id="ARBA00006475"/>
    </source>
</evidence>
<dbReference type="SFLD" id="SFLDG01200">
    <property type="entry name" value="SUF1.1"/>
    <property type="match status" value="1"/>
</dbReference>
<evidence type="ECO:0000259" key="3">
    <source>
        <dbReference type="Pfam" id="PF17172"/>
    </source>
</evidence>
<gene>
    <name evidence="4" type="ORF">CGI_10007880</name>
</gene>
<dbReference type="SFLD" id="SFLDS00019">
    <property type="entry name" value="Glutathione_Transferase_(cytos"/>
    <property type="match status" value="1"/>
</dbReference>
<proteinExistence type="inferred from homology"/>
<organism evidence="4">
    <name type="scientific">Magallana gigas</name>
    <name type="common">Pacific oyster</name>
    <name type="synonym">Crassostrea gigas</name>
    <dbReference type="NCBI Taxonomy" id="29159"/>
    <lineage>
        <taxon>Eukaryota</taxon>
        <taxon>Metazoa</taxon>
        <taxon>Spiralia</taxon>
        <taxon>Lophotrochozoa</taxon>
        <taxon>Mollusca</taxon>
        <taxon>Bivalvia</taxon>
        <taxon>Autobranchia</taxon>
        <taxon>Pteriomorphia</taxon>
        <taxon>Ostreida</taxon>
        <taxon>Ostreoidea</taxon>
        <taxon>Ostreidae</taxon>
        <taxon>Magallana</taxon>
    </lineage>
</organism>
<dbReference type="GO" id="GO:0005737">
    <property type="term" value="C:cytoplasm"/>
    <property type="evidence" value="ECO:0007669"/>
    <property type="project" value="TreeGrafter"/>
</dbReference>